<dbReference type="RefSeq" id="WP_304484439.1">
    <property type="nucleotide sequence ID" value="NZ_JAUQOQ010000008.1"/>
</dbReference>
<evidence type="ECO:0000256" key="5">
    <source>
        <dbReference type="SAM" id="Phobius"/>
    </source>
</evidence>
<feature type="transmembrane region" description="Helical" evidence="5">
    <location>
        <begin position="73"/>
        <end position="93"/>
    </location>
</feature>
<feature type="transmembrane region" description="Helical" evidence="5">
    <location>
        <begin position="238"/>
        <end position="257"/>
    </location>
</feature>
<feature type="transmembrane region" description="Helical" evidence="5">
    <location>
        <begin position="45"/>
        <end position="61"/>
    </location>
</feature>
<feature type="transmembrane region" description="Helical" evidence="5">
    <location>
        <begin position="105"/>
        <end position="121"/>
    </location>
</feature>
<dbReference type="InterPro" id="IPR011009">
    <property type="entry name" value="Kinase-like_dom_sf"/>
</dbReference>
<dbReference type="GO" id="GO:0016874">
    <property type="term" value="F:ligase activity"/>
    <property type="evidence" value="ECO:0007669"/>
    <property type="project" value="UniProtKB-KW"/>
</dbReference>
<feature type="domain" description="O-antigen ligase-related" evidence="6">
    <location>
        <begin position="199"/>
        <end position="323"/>
    </location>
</feature>
<dbReference type="InterPro" id="IPR007016">
    <property type="entry name" value="O-antigen_ligase-rel_domated"/>
</dbReference>
<keyword evidence="8" id="KW-1185">Reference proteome</keyword>
<reference evidence="7 8" key="1">
    <citation type="submission" date="2024-09" db="EMBL/GenBank/DDBJ databases">
        <authorList>
            <person name="Fullem K."/>
        </authorList>
    </citation>
    <scope>NUCLEOTIDE SEQUENCE [LARGE SCALE GENOMIC DNA]</scope>
    <source>
        <strain evidence="8">K1(2024)</strain>
    </source>
</reference>
<keyword evidence="2 5" id="KW-0812">Transmembrane</keyword>
<protein>
    <submittedName>
        <fullName evidence="7">O-antigen ligase family protein</fullName>
    </submittedName>
</protein>
<keyword evidence="7" id="KW-0436">Ligase</keyword>
<feature type="transmembrane region" description="Helical" evidence="5">
    <location>
        <begin position="168"/>
        <end position="185"/>
    </location>
</feature>
<comment type="subcellular location">
    <subcellularLocation>
        <location evidence="1">Membrane</location>
        <topology evidence="1">Multi-pass membrane protein</topology>
    </subcellularLocation>
</comment>
<dbReference type="PANTHER" id="PTHR37422">
    <property type="entry name" value="TEICHURONIC ACID BIOSYNTHESIS PROTEIN TUAE"/>
    <property type="match status" value="1"/>
</dbReference>
<feature type="transmembrane region" description="Helical" evidence="5">
    <location>
        <begin position="370"/>
        <end position="387"/>
    </location>
</feature>
<keyword evidence="3 5" id="KW-1133">Transmembrane helix</keyword>
<dbReference type="PANTHER" id="PTHR37422:SF13">
    <property type="entry name" value="LIPOPOLYSACCHARIDE BIOSYNTHESIS PROTEIN PA4999-RELATED"/>
    <property type="match status" value="1"/>
</dbReference>
<evidence type="ECO:0000256" key="3">
    <source>
        <dbReference type="ARBA" id="ARBA00022989"/>
    </source>
</evidence>
<gene>
    <name evidence="7" type="ORF">ACE1YR_13270</name>
</gene>
<sequence length="618" mass="69131">MHISSLRQTGNRFFDFVCLWVLPVGLLMLLGTLFFLPDRSVHHKLYYGLFSIPTLLALCIRPSELKRLVGEPVVIFFMLFAGFAILSLCWSPTTTAADNLIKRPLHTLMLFFGTALLLRHRPGVLKSIFLGAALLALLGTLRDLYAFALTYTPGTRLIGTGALDNPLLSSHLFGFFGIYWLWMAMDSKRLHLMALCLAAFTVMFVAVVATGSRTPLVAMTLAANWLALLCWNRRSIPLFAAAPLVIAGILLFAPHLITGRGDSYRFEIWQTTWQLFVQHPLIGHGYDAPMRVDTGMGYLLSEPHNFALGVLFNVGILGFIPWIAMIGYALYSGWKQRALPVFQLASTLLVFGIGAGLTEGGGILSRPKEHWFLLWIPLALIAGLNIARRAGCLLPAPRPRISDTQFDQLTDGARLIEEDGLGPKVLELRDGSFLKLFRRRDWYTSGAWHPYSARFVRNSQRLALAGIATPDVLELMVRTDGSQGVRYRPLSGQTVRQALQASTSPQERQQLVHRLGQFIARLHDQGVYFRSLHLGNILLLNSGEFGLIDLADMRLLPSALSAELRRRNLRHMQRYDQDRQWLFEEQVDALLEGYASTASASMSQVLRTQLGHSPRTAH</sequence>
<feature type="transmembrane region" description="Helical" evidence="5">
    <location>
        <begin position="12"/>
        <end position="33"/>
    </location>
</feature>
<dbReference type="EMBL" id="JBHFXX010000010">
    <property type="protein sequence ID" value="MFB3801385.1"/>
    <property type="molecule type" value="Genomic_DNA"/>
</dbReference>
<evidence type="ECO:0000313" key="8">
    <source>
        <dbReference type="Proteomes" id="UP001577047"/>
    </source>
</evidence>
<evidence type="ECO:0000259" key="6">
    <source>
        <dbReference type="Pfam" id="PF04932"/>
    </source>
</evidence>
<evidence type="ECO:0000256" key="1">
    <source>
        <dbReference type="ARBA" id="ARBA00004141"/>
    </source>
</evidence>
<organism evidence="7 8">
    <name type="scientific">Pseudomonas boreofloridensis</name>
    <dbReference type="NCBI Taxonomy" id="3064348"/>
    <lineage>
        <taxon>Bacteria</taxon>
        <taxon>Pseudomonadati</taxon>
        <taxon>Pseudomonadota</taxon>
        <taxon>Gammaproteobacteria</taxon>
        <taxon>Pseudomonadales</taxon>
        <taxon>Pseudomonadaceae</taxon>
        <taxon>Pseudomonas</taxon>
    </lineage>
</organism>
<dbReference type="SUPFAM" id="SSF56112">
    <property type="entry name" value="Protein kinase-like (PK-like)"/>
    <property type="match status" value="1"/>
</dbReference>
<feature type="transmembrane region" description="Helical" evidence="5">
    <location>
        <begin position="338"/>
        <end position="358"/>
    </location>
</feature>
<comment type="caution">
    <text evidence="7">The sequence shown here is derived from an EMBL/GenBank/DDBJ whole genome shotgun (WGS) entry which is preliminary data.</text>
</comment>
<name>A0ABV4Z9S6_9PSED</name>
<dbReference type="Proteomes" id="UP001577047">
    <property type="component" value="Unassembled WGS sequence"/>
</dbReference>
<keyword evidence="4 5" id="KW-0472">Membrane</keyword>
<dbReference type="Gene3D" id="1.10.510.10">
    <property type="entry name" value="Transferase(Phosphotransferase) domain 1"/>
    <property type="match status" value="1"/>
</dbReference>
<feature type="transmembrane region" description="Helical" evidence="5">
    <location>
        <begin position="128"/>
        <end position="148"/>
    </location>
</feature>
<dbReference type="Pfam" id="PF04932">
    <property type="entry name" value="Wzy_C"/>
    <property type="match status" value="1"/>
</dbReference>
<proteinExistence type="predicted"/>
<evidence type="ECO:0000313" key="7">
    <source>
        <dbReference type="EMBL" id="MFB3801385.1"/>
    </source>
</evidence>
<dbReference type="InterPro" id="IPR051533">
    <property type="entry name" value="WaaL-like"/>
</dbReference>
<feature type="transmembrane region" description="Helical" evidence="5">
    <location>
        <begin position="306"/>
        <end position="331"/>
    </location>
</feature>
<evidence type="ECO:0000256" key="4">
    <source>
        <dbReference type="ARBA" id="ARBA00023136"/>
    </source>
</evidence>
<evidence type="ECO:0000256" key="2">
    <source>
        <dbReference type="ARBA" id="ARBA00022692"/>
    </source>
</evidence>
<dbReference type="Pfam" id="PF06293">
    <property type="entry name" value="Kdo"/>
    <property type="match status" value="1"/>
</dbReference>
<accession>A0ABV4Z9S6</accession>
<feature type="transmembrane region" description="Helical" evidence="5">
    <location>
        <begin position="192"/>
        <end position="209"/>
    </location>
</feature>